<keyword evidence="10" id="KW-1185">Reference proteome</keyword>
<dbReference type="HOGENOM" id="CLU_1793165_0_0_9"/>
<reference evidence="10" key="1">
    <citation type="submission" date="2011-12" db="EMBL/GenBank/DDBJ databases">
        <title>Complete sequence of Clostridium clariflavum DSM 19732.</title>
        <authorList>
            <consortium name="US DOE Joint Genome Institute"/>
            <person name="Lucas S."/>
            <person name="Han J."/>
            <person name="Lapidus A."/>
            <person name="Cheng J.-F."/>
            <person name="Goodwin L."/>
            <person name="Pitluck S."/>
            <person name="Peters L."/>
            <person name="Teshima H."/>
            <person name="Detter J.C."/>
            <person name="Han C."/>
            <person name="Tapia R."/>
            <person name="Land M."/>
            <person name="Hauser L."/>
            <person name="Kyrpides N."/>
            <person name="Ivanova N."/>
            <person name="Pagani I."/>
            <person name="Kitzmiller T."/>
            <person name="Lynd L."/>
            <person name="Izquierdo J."/>
            <person name="Woyke T."/>
        </authorList>
    </citation>
    <scope>NUCLEOTIDE SEQUENCE [LARGE SCALE GENOMIC DNA]</scope>
    <source>
        <strain evidence="10">DSM 19732 / NBRC 101661 / EBR45</strain>
    </source>
</reference>
<name>G8LUS8_ACECE</name>
<dbReference type="CDD" id="cd11640">
    <property type="entry name" value="HutP"/>
    <property type="match status" value="1"/>
</dbReference>
<evidence type="ECO:0000313" key="9">
    <source>
        <dbReference type="EMBL" id="AEV68458.1"/>
    </source>
</evidence>
<keyword evidence="6" id="KW-0805">Transcription regulation</keyword>
<accession>G8LUS8</accession>
<dbReference type="Pfam" id="PF09021">
    <property type="entry name" value="HutP"/>
    <property type="match status" value="1"/>
</dbReference>
<comment type="similarity">
    <text evidence="2">Belongs to the HutP family.</text>
</comment>
<dbReference type="Gene3D" id="3.40.1510.10">
    <property type="entry name" value="Hut operon regulatory protein HutP"/>
    <property type="match status" value="1"/>
</dbReference>
<dbReference type="eggNOG" id="ENOG502ZZGD">
    <property type="taxonomic scope" value="Bacteria"/>
</dbReference>
<evidence type="ECO:0000256" key="6">
    <source>
        <dbReference type="ARBA" id="ARBA00023015"/>
    </source>
</evidence>
<dbReference type="AlphaFoldDB" id="G8LUS8"/>
<dbReference type="GO" id="GO:0003723">
    <property type="term" value="F:RNA binding"/>
    <property type="evidence" value="ECO:0007669"/>
    <property type="project" value="UniProtKB-KW"/>
</dbReference>
<dbReference type="KEGG" id="ccl:Clocl_1849"/>
<keyword evidence="5" id="KW-0694">RNA-binding</keyword>
<evidence type="ECO:0000256" key="1">
    <source>
        <dbReference type="ARBA" id="ARBA00002945"/>
    </source>
</evidence>
<protein>
    <recommendedName>
        <fullName evidence="4">Hut operon positive regulatory protein</fullName>
    </recommendedName>
</protein>
<comment type="function">
    <text evidence="1">Antiterminator that binds to cis-acting regulatory sequences on the mRNA in the presence of histidine, thereby suppressing transcription termination and activating the hut operon for histidine utilization.</text>
</comment>
<dbReference type="Proteomes" id="UP000005435">
    <property type="component" value="Chromosome"/>
</dbReference>
<dbReference type="EMBL" id="CP003065">
    <property type="protein sequence ID" value="AEV68458.1"/>
    <property type="molecule type" value="Genomic_DNA"/>
</dbReference>
<organism evidence="9 10">
    <name type="scientific">Acetivibrio clariflavus (strain DSM 19732 / NBRC 101661 / EBR45)</name>
    <name type="common">Clostridium clariflavum</name>
    <dbReference type="NCBI Taxonomy" id="720554"/>
    <lineage>
        <taxon>Bacteria</taxon>
        <taxon>Bacillati</taxon>
        <taxon>Bacillota</taxon>
        <taxon>Clostridia</taxon>
        <taxon>Eubacteriales</taxon>
        <taxon>Oscillospiraceae</taxon>
        <taxon>Acetivibrio</taxon>
    </lineage>
</organism>
<dbReference type="InterPro" id="IPR036482">
    <property type="entry name" value="Regulatory_HutP_sf"/>
</dbReference>
<sequence>MFLNYKYNLGIGIGKKQQEVLKSLVMTQLIYGMDKNMSKEPRDNKSFGSKEIASAAIKIALTADRQEEKAYQSDFLKEGIHTCAVDYGGEFITSVMKIVERAVVSAKREGVITESHTEEGAVAGATREALSQIMPKAIGLNVGGKIGIARYKNHISVAIFFGIGLLHLNEVSIGLGHRVV</sequence>
<dbReference type="STRING" id="720554.Clocl_1849"/>
<evidence type="ECO:0000256" key="2">
    <source>
        <dbReference type="ARBA" id="ARBA00009992"/>
    </source>
</evidence>
<proteinExistence type="inferred from homology"/>
<evidence type="ECO:0000256" key="3">
    <source>
        <dbReference type="ARBA" id="ARBA00011643"/>
    </source>
</evidence>
<keyword evidence="7" id="KW-0010">Activator</keyword>
<keyword evidence="8" id="KW-0804">Transcription</keyword>
<evidence type="ECO:0000256" key="7">
    <source>
        <dbReference type="ARBA" id="ARBA00023159"/>
    </source>
</evidence>
<reference evidence="9 10" key="2">
    <citation type="journal article" date="2012" name="Stand. Genomic Sci.">
        <title>Complete Genome Sequence of Clostridium clariflavum DSM 19732.</title>
        <authorList>
            <person name="Izquierdo J.A."/>
            <person name="Goodwin L."/>
            <person name="Davenport K.W."/>
            <person name="Teshima H."/>
            <person name="Bruce D."/>
            <person name="Detter C."/>
            <person name="Tapia R."/>
            <person name="Han S."/>
            <person name="Land M."/>
            <person name="Hauser L."/>
            <person name="Jeffries C.D."/>
            <person name="Han J."/>
            <person name="Pitluck S."/>
            <person name="Nolan M."/>
            <person name="Chen A."/>
            <person name="Huntemann M."/>
            <person name="Mavromatis K."/>
            <person name="Mikhailova N."/>
            <person name="Liolios K."/>
            <person name="Woyke T."/>
            <person name="Lynd L.R."/>
        </authorList>
    </citation>
    <scope>NUCLEOTIDE SEQUENCE [LARGE SCALE GENOMIC DNA]</scope>
    <source>
        <strain evidence="10">DSM 19732 / NBRC 101661 / EBR45</strain>
    </source>
</reference>
<comment type="subunit">
    <text evidence="3">Homohexamer.</text>
</comment>
<evidence type="ECO:0000313" key="10">
    <source>
        <dbReference type="Proteomes" id="UP000005435"/>
    </source>
</evidence>
<evidence type="ECO:0000256" key="8">
    <source>
        <dbReference type="ARBA" id="ARBA00023163"/>
    </source>
</evidence>
<evidence type="ECO:0000256" key="4">
    <source>
        <dbReference type="ARBA" id="ARBA00019377"/>
    </source>
</evidence>
<dbReference type="InterPro" id="IPR015111">
    <property type="entry name" value="Regulatory_HutP"/>
</dbReference>
<evidence type="ECO:0000256" key="5">
    <source>
        <dbReference type="ARBA" id="ARBA00022884"/>
    </source>
</evidence>
<gene>
    <name evidence="9" type="ordered locus">Clocl_1849</name>
</gene>